<gene>
    <name evidence="1" type="ORF">UT39_C0020G0008</name>
</gene>
<proteinExistence type="predicted"/>
<reference evidence="1 2" key="1">
    <citation type="journal article" date="2015" name="Nature">
        <title>rRNA introns, odd ribosomes, and small enigmatic genomes across a large radiation of phyla.</title>
        <authorList>
            <person name="Brown C.T."/>
            <person name="Hug L.A."/>
            <person name="Thomas B.C."/>
            <person name="Sharon I."/>
            <person name="Castelle C.J."/>
            <person name="Singh A."/>
            <person name="Wilkins M.J."/>
            <person name="Williams K.H."/>
            <person name="Banfield J.F."/>
        </authorList>
    </citation>
    <scope>NUCLEOTIDE SEQUENCE [LARGE SCALE GENOMIC DNA]</scope>
</reference>
<dbReference type="Proteomes" id="UP000034246">
    <property type="component" value="Unassembled WGS sequence"/>
</dbReference>
<comment type="caution">
    <text evidence="1">The sequence shown here is derived from an EMBL/GenBank/DDBJ whole genome shotgun (WGS) entry which is preliminary data.</text>
</comment>
<dbReference type="EMBL" id="LBWP01000020">
    <property type="protein sequence ID" value="KKR10360.1"/>
    <property type="molecule type" value="Genomic_DNA"/>
</dbReference>
<dbReference type="STRING" id="1618550.UT39_C0020G0008"/>
<name>A0A0G0QIV2_9BACT</name>
<evidence type="ECO:0000313" key="2">
    <source>
        <dbReference type="Proteomes" id="UP000034246"/>
    </source>
</evidence>
<evidence type="ECO:0000313" key="1">
    <source>
        <dbReference type="EMBL" id="KKR10360.1"/>
    </source>
</evidence>
<protein>
    <submittedName>
        <fullName evidence="1">Uncharacterized protein</fullName>
    </submittedName>
</protein>
<organism evidence="1 2">
    <name type="scientific">Candidatus Woesebacteria bacterium GW2011_GWA1_39_21</name>
    <dbReference type="NCBI Taxonomy" id="1618550"/>
    <lineage>
        <taxon>Bacteria</taxon>
        <taxon>Candidatus Woeseibacteriota</taxon>
    </lineage>
</organism>
<dbReference type="AlphaFoldDB" id="A0A0G0QIV2"/>
<accession>A0A0G0QIV2</accession>
<sequence>MTPVFKSYQKDDMFGIPESRCGLKNMEKTVTLHIVDQPIIHQSI</sequence>